<keyword evidence="6 10" id="KW-1133">Transmembrane helix</keyword>
<gene>
    <name evidence="11" type="ORF">EHS24_000577</name>
</gene>
<reference evidence="11 12" key="1">
    <citation type="submission" date="2018-11" db="EMBL/GenBank/DDBJ databases">
        <title>Genome sequence of Apiotrichum porosum DSM 27194.</title>
        <authorList>
            <person name="Aliyu H."/>
            <person name="Gorte O."/>
            <person name="Ochsenreither K."/>
        </authorList>
    </citation>
    <scope>NUCLEOTIDE SEQUENCE [LARGE SCALE GENOMIC DNA]</scope>
    <source>
        <strain evidence="11 12">DSM 27194</strain>
    </source>
</reference>
<evidence type="ECO:0000256" key="2">
    <source>
        <dbReference type="ARBA" id="ARBA00009105"/>
    </source>
</evidence>
<name>A0A427YAC1_9TREE</name>
<evidence type="ECO:0000256" key="9">
    <source>
        <dbReference type="SAM" id="MobiDB-lite"/>
    </source>
</evidence>
<comment type="subcellular location">
    <subcellularLocation>
        <location evidence="1">Golgi apparatus membrane</location>
        <topology evidence="1">Single-pass type II membrane protein</topology>
    </subcellularLocation>
</comment>
<evidence type="ECO:0000256" key="8">
    <source>
        <dbReference type="ARBA" id="ARBA00023136"/>
    </source>
</evidence>
<evidence type="ECO:0000256" key="6">
    <source>
        <dbReference type="ARBA" id="ARBA00022989"/>
    </source>
</evidence>
<protein>
    <submittedName>
        <fullName evidence="11">Uncharacterized protein</fullName>
    </submittedName>
</protein>
<feature type="region of interest" description="Disordered" evidence="9">
    <location>
        <begin position="61"/>
        <end position="114"/>
    </location>
</feature>
<dbReference type="Pfam" id="PF11051">
    <property type="entry name" value="Mannosyl_trans3"/>
    <property type="match status" value="2"/>
</dbReference>
<keyword evidence="7" id="KW-0333">Golgi apparatus</keyword>
<evidence type="ECO:0000256" key="7">
    <source>
        <dbReference type="ARBA" id="ARBA00023034"/>
    </source>
</evidence>
<keyword evidence="4 10" id="KW-0812">Transmembrane</keyword>
<dbReference type="RefSeq" id="XP_028480260.1">
    <property type="nucleotide sequence ID" value="XM_028616403.1"/>
</dbReference>
<dbReference type="InterPro" id="IPR029044">
    <property type="entry name" value="Nucleotide-diphossugar_trans"/>
</dbReference>
<evidence type="ECO:0000256" key="5">
    <source>
        <dbReference type="ARBA" id="ARBA00022968"/>
    </source>
</evidence>
<comment type="caution">
    <text evidence="11">The sequence shown here is derived from an EMBL/GenBank/DDBJ whole genome shotgun (WGS) entry which is preliminary data.</text>
</comment>
<dbReference type="GO" id="GO:0046354">
    <property type="term" value="P:mannan biosynthetic process"/>
    <property type="evidence" value="ECO:0007669"/>
    <property type="project" value="TreeGrafter"/>
</dbReference>
<keyword evidence="12" id="KW-1185">Reference proteome</keyword>
<dbReference type="SUPFAM" id="SSF53448">
    <property type="entry name" value="Nucleotide-diphospho-sugar transferases"/>
    <property type="match status" value="1"/>
</dbReference>
<keyword evidence="8 10" id="KW-0472">Membrane</keyword>
<dbReference type="AlphaFoldDB" id="A0A427YAC1"/>
<evidence type="ECO:0000256" key="10">
    <source>
        <dbReference type="SAM" id="Phobius"/>
    </source>
</evidence>
<dbReference type="InterPro" id="IPR022751">
    <property type="entry name" value="Alpha_mannosyltransferase"/>
</dbReference>
<keyword evidence="5" id="KW-0735">Signal-anchor</keyword>
<evidence type="ECO:0000256" key="1">
    <source>
        <dbReference type="ARBA" id="ARBA00004323"/>
    </source>
</evidence>
<dbReference type="OrthoDB" id="430354at2759"/>
<organism evidence="11 12">
    <name type="scientific">Apiotrichum porosum</name>
    <dbReference type="NCBI Taxonomy" id="105984"/>
    <lineage>
        <taxon>Eukaryota</taxon>
        <taxon>Fungi</taxon>
        <taxon>Dikarya</taxon>
        <taxon>Basidiomycota</taxon>
        <taxon>Agaricomycotina</taxon>
        <taxon>Tremellomycetes</taxon>
        <taxon>Trichosporonales</taxon>
        <taxon>Trichosporonaceae</taxon>
        <taxon>Apiotrichum</taxon>
    </lineage>
</organism>
<feature type="transmembrane region" description="Helical" evidence="10">
    <location>
        <begin position="32"/>
        <end position="51"/>
    </location>
</feature>
<dbReference type="PANTHER" id="PTHR31646">
    <property type="entry name" value="ALPHA-1,2-MANNOSYLTRANSFERASE MNN2"/>
    <property type="match status" value="1"/>
</dbReference>
<proteinExistence type="inferred from homology"/>
<dbReference type="EMBL" id="RSCE01000001">
    <property type="protein sequence ID" value="RSH88052.1"/>
    <property type="molecule type" value="Genomic_DNA"/>
</dbReference>
<comment type="similarity">
    <text evidence="2">Belongs to the MNN1/MNT family.</text>
</comment>
<dbReference type="PANTHER" id="PTHR31646:SF1">
    <property type="entry name" value="ALPHA-1,2-MANNOSYLTRANSFERASE MNN2"/>
    <property type="match status" value="1"/>
</dbReference>
<dbReference type="STRING" id="105984.A0A427YAC1"/>
<keyword evidence="3" id="KW-0808">Transferase</keyword>
<evidence type="ECO:0000313" key="11">
    <source>
        <dbReference type="EMBL" id="RSH88052.1"/>
    </source>
</evidence>
<feature type="compositionally biased region" description="Polar residues" evidence="9">
    <location>
        <begin position="61"/>
        <end position="75"/>
    </location>
</feature>
<dbReference type="GeneID" id="39585120"/>
<dbReference type="GO" id="GO:0000026">
    <property type="term" value="F:alpha-1,2-mannosyltransferase activity"/>
    <property type="evidence" value="ECO:0007669"/>
    <property type="project" value="TreeGrafter"/>
</dbReference>
<evidence type="ECO:0000313" key="12">
    <source>
        <dbReference type="Proteomes" id="UP000279236"/>
    </source>
</evidence>
<accession>A0A427YAC1</accession>
<dbReference type="Proteomes" id="UP000279236">
    <property type="component" value="Unassembled WGS sequence"/>
</dbReference>
<feature type="region of interest" description="Disordered" evidence="9">
    <location>
        <begin position="604"/>
        <end position="626"/>
    </location>
</feature>
<dbReference type="GO" id="GO:0000139">
    <property type="term" value="C:Golgi membrane"/>
    <property type="evidence" value="ECO:0007669"/>
    <property type="project" value="UniProtKB-SubCell"/>
</dbReference>
<evidence type="ECO:0000256" key="3">
    <source>
        <dbReference type="ARBA" id="ARBA00022679"/>
    </source>
</evidence>
<evidence type="ECO:0000256" key="4">
    <source>
        <dbReference type="ARBA" id="ARBA00022692"/>
    </source>
</evidence>
<sequence length="659" mass="74221">MLEAGYHYGSNNNNGKGSGWARVRARLCGRTGLRRILGLTLFLSLALLVYAHDRGYAFGPSTTQYQDPSTPTTPTHDAPLQEEASSESSDFVQPKPLEFPPLSDELPKPSDYSPFYGGPSKRAIDIASDPLPVTATLRQRLDAWRASPGGRGEVEGEVELGGFMQWNLEECSTIKPQHGSYMLETHSNAWMTFNRSSIHDLREELIQHMEALIDTPTLNDYGEEGHGIVMVAGNADTLQRAVWSIQVMRKRGTVLPVQIFHFPEEAPAEDDPIREQLKELNAELTAVEGQTKDRNARKSYHLKAIAMIQCKYRHVLYLDSDSIPAADPQYMFESPVYKRLGLFTAQDYWKTSAGSPVWALMGIKCRNEWEMEAGQIFIDKKRNMDILLLSKYMLEGHERFYMFSDGDKDIFRWATLSLRKRYGVPGRWVGGGALPRDSATGFCCHTMMQSDAWGAPLFVHYNLLKQIPSGVGLGFTWGQTKQMPLFDTFPATPATARLGEPLERPNDDDRRGLGDIDNDMLADADEYGIARAPAKEMIMRRAARERGAKARYHGGVVSALCIDFDYVDAREPARHDADERRHTEEEQKMKQVMQGWEAAVAVAKENGEDEPPKPPPPGGPVQPDWRQSPFEIVNWDKYDNLRDFESIIYGLGFKAFSAW</sequence>